<accession>A0A084AFN5</accession>
<dbReference type="OrthoDB" id="191139at2759"/>
<sequence>MASYVAAHADPQGPGDARPTAQQIVQDNGLVGRLAGRVAVVTGSSSGIGVETARALATTGIKLFLPVRDEAKAKAALGDSYVPEQMEFVPMDLSSFESTRRAAEAILARTDKINILVANAGVLGGEERQVSADGHELQFAANHLSHFLFFQLLKPALLAATAPDLQSRVVVVSSEAHRYAPLNETGNYSFEKGGYNQWLAYGQSKLANTYMASEIERRYGAEGLHANSVHPGVVVTDLGRNLSQEQAQAIIGNKDMAPYWKSTEQGAATTLWAAVDREWEGTGGKYLAQCAVAPLGDVAADKGGALRAEHTYNPEHEARLWKDSVALVGLQDDA</sequence>
<keyword evidence="4" id="KW-1185">Reference proteome</keyword>
<dbReference type="EMBL" id="KL648752">
    <property type="protein sequence ID" value="KEY64114.1"/>
    <property type="molecule type" value="Genomic_DNA"/>
</dbReference>
<organism evidence="3 4">
    <name type="scientific">Stachybotrys chartarum (strain CBS 109288 / IBT 7711)</name>
    <name type="common">Toxic black mold</name>
    <name type="synonym">Stilbospora chartarum</name>
    <dbReference type="NCBI Taxonomy" id="1280523"/>
    <lineage>
        <taxon>Eukaryota</taxon>
        <taxon>Fungi</taxon>
        <taxon>Dikarya</taxon>
        <taxon>Ascomycota</taxon>
        <taxon>Pezizomycotina</taxon>
        <taxon>Sordariomycetes</taxon>
        <taxon>Hypocreomycetidae</taxon>
        <taxon>Hypocreales</taxon>
        <taxon>Stachybotryaceae</taxon>
        <taxon>Stachybotrys</taxon>
    </lineage>
</organism>
<dbReference type="Pfam" id="PF00106">
    <property type="entry name" value="adh_short"/>
    <property type="match status" value="1"/>
</dbReference>
<dbReference type="Proteomes" id="UP000028045">
    <property type="component" value="Unassembled WGS sequence"/>
</dbReference>
<keyword evidence="2" id="KW-0560">Oxidoreductase</keyword>
<reference evidence="3 4" key="1">
    <citation type="journal article" date="2014" name="BMC Genomics">
        <title>Comparative genome sequencing reveals chemotype-specific gene clusters in the toxigenic black mold Stachybotrys.</title>
        <authorList>
            <person name="Semeiks J."/>
            <person name="Borek D."/>
            <person name="Otwinowski Z."/>
            <person name="Grishin N.V."/>
        </authorList>
    </citation>
    <scope>NUCLEOTIDE SEQUENCE [LARGE SCALE GENOMIC DNA]</scope>
    <source>
        <strain evidence="4">CBS 109288 / IBT 7711</strain>
    </source>
</reference>
<dbReference type="InterPro" id="IPR036291">
    <property type="entry name" value="NAD(P)-bd_dom_sf"/>
</dbReference>
<evidence type="ECO:0000313" key="3">
    <source>
        <dbReference type="EMBL" id="KEY64114.1"/>
    </source>
</evidence>
<dbReference type="PANTHER" id="PTHR24320">
    <property type="entry name" value="RETINOL DEHYDROGENASE"/>
    <property type="match status" value="1"/>
</dbReference>
<protein>
    <submittedName>
        <fullName evidence="3">Uncharacterized protein</fullName>
    </submittedName>
</protein>
<dbReference type="PRINTS" id="PR00081">
    <property type="entry name" value="GDHRDH"/>
</dbReference>
<dbReference type="GO" id="GO:0016491">
    <property type="term" value="F:oxidoreductase activity"/>
    <property type="evidence" value="ECO:0007669"/>
    <property type="project" value="UniProtKB-KW"/>
</dbReference>
<dbReference type="InterPro" id="IPR002347">
    <property type="entry name" value="SDR_fam"/>
</dbReference>
<evidence type="ECO:0000313" key="4">
    <source>
        <dbReference type="Proteomes" id="UP000028045"/>
    </source>
</evidence>
<dbReference type="HOGENOM" id="CLU_010194_44_0_1"/>
<proteinExistence type="inferred from homology"/>
<comment type="similarity">
    <text evidence="1">Belongs to the short-chain dehydrogenases/reductases (SDR) family.</text>
</comment>
<dbReference type="PANTHER" id="PTHR24320:SF272">
    <property type="entry name" value="NAD(P)-BINDING ROSSMANN-FOLD SUPERFAMILY PROTEIN"/>
    <property type="match status" value="1"/>
</dbReference>
<dbReference type="Gene3D" id="3.40.50.720">
    <property type="entry name" value="NAD(P)-binding Rossmann-like Domain"/>
    <property type="match status" value="1"/>
</dbReference>
<dbReference type="SUPFAM" id="SSF51735">
    <property type="entry name" value="NAD(P)-binding Rossmann-fold domains"/>
    <property type="match status" value="1"/>
</dbReference>
<evidence type="ECO:0000256" key="2">
    <source>
        <dbReference type="ARBA" id="ARBA00023002"/>
    </source>
</evidence>
<dbReference type="AlphaFoldDB" id="A0A084AFN5"/>
<gene>
    <name evidence="3" type="ORF">S7711_07460</name>
</gene>
<name>A0A084AFN5_STACB</name>
<evidence type="ECO:0000256" key="1">
    <source>
        <dbReference type="ARBA" id="ARBA00006484"/>
    </source>
</evidence>